<dbReference type="InterPro" id="IPR050469">
    <property type="entry name" value="Diguanylate_Cyclase"/>
</dbReference>
<feature type="transmembrane region" description="Helical" evidence="1">
    <location>
        <begin position="189"/>
        <end position="209"/>
    </location>
</feature>
<dbReference type="SUPFAM" id="SSF55073">
    <property type="entry name" value="Nucleotide cyclase"/>
    <property type="match status" value="1"/>
</dbReference>
<dbReference type="Proteomes" id="UP001597251">
    <property type="component" value="Unassembled WGS sequence"/>
</dbReference>
<keyword evidence="1" id="KW-0472">Membrane</keyword>
<feature type="transmembrane region" description="Helical" evidence="1">
    <location>
        <begin position="163"/>
        <end position="183"/>
    </location>
</feature>
<dbReference type="EMBL" id="JBHTOI010000049">
    <property type="protein sequence ID" value="MFD1419231.1"/>
    <property type="molecule type" value="Genomic_DNA"/>
</dbReference>
<feature type="transmembrane region" description="Helical" evidence="1">
    <location>
        <begin position="63"/>
        <end position="81"/>
    </location>
</feature>
<dbReference type="SMART" id="SM00267">
    <property type="entry name" value="GGDEF"/>
    <property type="match status" value="1"/>
</dbReference>
<organism evidence="3 4">
    <name type="scientific">Companilactobacillus keshanensis</name>
    <dbReference type="NCBI Taxonomy" id="2486003"/>
    <lineage>
        <taxon>Bacteria</taxon>
        <taxon>Bacillati</taxon>
        <taxon>Bacillota</taxon>
        <taxon>Bacilli</taxon>
        <taxon>Lactobacillales</taxon>
        <taxon>Lactobacillaceae</taxon>
        <taxon>Companilactobacillus</taxon>
    </lineage>
</organism>
<dbReference type="PANTHER" id="PTHR45138">
    <property type="entry name" value="REGULATORY COMPONENTS OF SENSORY TRANSDUCTION SYSTEM"/>
    <property type="match status" value="1"/>
</dbReference>
<accession>A0ABW4BVH8</accession>
<evidence type="ECO:0000313" key="3">
    <source>
        <dbReference type="EMBL" id="MFD1419231.1"/>
    </source>
</evidence>
<dbReference type="InterPro" id="IPR000160">
    <property type="entry name" value="GGDEF_dom"/>
</dbReference>
<feature type="transmembrane region" description="Helical" evidence="1">
    <location>
        <begin position="108"/>
        <end position="127"/>
    </location>
</feature>
<feature type="domain" description="GGDEF" evidence="2">
    <location>
        <begin position="257"/>
        <end position="393"/>
    </location>
</feature>
<dbReference type="InterPro" id="IPR043128">
    <property type="entry name" value="Rev_trsase/Diguanyl_cyclase"/>
</dbReference>
<evidence type="ECO:0000259" key="2">
    <source>
        <dbReference type="PROSITE" id="PS50887"/>
    </source>
</evidence>
<dbReference type="PROSITE" id="PS50887">
    <property type="entry name" value="GGDEF"/>
    <property type="match status" value="1"/>
</dbReference>
<reference evidence="4" key="1">
    <citation type="journal article" date="2019" name="Int. J. Syst. Evol. Microbiol.">
        <title>The Global Catalogue of Microorganisms (GCM) 10K type strain sequencing project: providing services to taxonomists for standard genome sequencing and annotation.</title>
        <authorList>
            <consortium name="The Broad Institute Genomics Platform"/>
            <consortium name="The Broad Institute Genome Sequencing Center for Infectious Disease"/>
            <person name="Wu L."/>
            <person name="Ma J."/>
        </authorList>
    </citation>
    <scope>NUCLEOTIDE SEQUENCE [LARGE SCALE GENOMIC DNA]</scope>
    <source>
        <strain evidence="4">CCM 8936</strain>
    </source>
</reference>
<keyword evidence="1" id="KW-0812">Transmembrane</keyword>
<sequence>MSLNNIAGLQSLLSVDGNINAIIIGLITVGLITIITVSAYSFENIMNNSDRKFTKIALQITEGIILAISMILVQHIFKALNSGDTRSWFYATTQLTLLLYSLYTMQNYVIEFMNIAMPIYVFGHHLLSGNNSFLLLFIVLTIMLALTVTYISKNTNKLLNSEWKYLILQVIYGAIWWVIIWSFHKFTLYYTINMLVGFIVYMSIIRYIAKWIRDSFNNYNALSTKVNYDELTGIRNRANFDDVSKEVFKVYSKDLDVPLTMTMFDIDHFKDFNDTYGHTAGDMVLRHVATIFEKELFRKTTRGQIFRFGGEEFIIIFRGTTPEDALEIIKDIRNDLIKDPVEYEGKKLDIRISLGVSRLQSSDKNINDLFNRVDQYLYESKNQGRNRITVENETLVFNDI</sequence>
<dbReference type="RefSeq" id="WP_125675372.1">
    <property type="nucleotide sequence ID" value="NZ_JBHTOI010000049.1"/>
</dbReference>
<dbReference type="CDD" id="cd01949">
    <property type="entry name" value="GGDEF"/>
    <property type="match status" value="1"/>
</dbReference>
<dbReference type="Pfam" id="PF00990">
    <property type="entry name" value="GGDEF"/>
    <property type="match status" value="1"/>
</dbReference>
<name>A0ABW4BVH8_9LACO</name>
<keyword evidence="4" id="KW-1185">Reference proteome</keyword>
<proteinExistence type="predicted"/>
<feature type="transmembrane region" description="Helical" evidence="1">
    <location>
        <begin position="87"/>
        <end position="103"/>
    </location>
</feature>
<gene>
    <name evidence="3" type="ORF">ACFQ42_10805</name>
</gene>
<dbReference type="PANTHER" id="PTHR45138:SF9">
    <property type="entry name" value="DIGUANYLATE CYCLASE DGCM-RELATED"/>
    <property type="match status" value="1"/>
</dbReference>
<dbReference type="InterPro" id="IPR029787">
    <property type="entry name" value="Nucleotide_cyclase"/>
</dbReference>
<protein>
    <submittedName>
        <fullName evidence="3">GGDEF domain-containing protein</fullName>
    </submittedName>
</protein>
<dbReference type="Gene3D" id="3.30.70.270">
    <property type="match status" value="1"/>
</dbReference>
<evidence type="ECO:0000256" key="1">
    <source>
        <dbReference type="SAM" id="Phobius"/>
    </source>
</evidence>
<comment type="caution">
    <text evidence="3">The sequence shown here is derived from an EMBL/GenBank/DDBJ whole genome shotgun (WGS) entry which is preliminary data.</text>
</comment>
<evidence type="ECO:0000313" key="4">
    <source>
        <dbReference type="Proteomes" id="UP001597251"/>
    </source>
</evidence>
<dbReference type="NCBIfam" id="TIGR00254">
    <property type="entry name" value="GGDEF"/>
    <property type="match status" value="1"/>
</dbReference>
<keyword evidence="1" id="KW-1133">Transmembrane helix</keyword>
<feature type="transmembrane region" description="Helical" evidence="1">
    <location>
        <begin position="133"/>
        <end position="151"/>
    </location>
</feature>
<feature type="transmembrane region" description="Helical" evidence="1">
    <location>
        <begin position="20"/>
        <end position="42"/>
    </location>
</feature>